<proteinExistence type="predicted"/>
<accession>A0AAD9K7Z8</accession>
<evidence type="ECO:0008006" key="5">
    <source>
        <dbReference type="Google" id="ProtNLM"/>
    </source>
</evidence>
<dbReference type="InterPro" id="IPR001251">
    <property type="entry name" value="CRAL-TRIO_dom"/>
</dbReference>
<dbReference type="EMBL" id="JAODUP010000040">
    <property type="protein sequence ID" value="KAK2166347.1"/>
    <property type="molecule type" value="Genomic_DNA"/>
</dbReference>
<reference evidence="3" key="1">
    <citation type="journal article" date="2023" name="Mol. Biol. Evol.">
        <title>Third-Generation Sequencing Reveals the Adaptive Role of the Epigenome in Three Deep-Sea Polychaetes.</title>
        <authorList>
            <person name="Perez M."/>
            <person name="Aroh O."/>
            <person name="Sun Y."/>
            <person name="Lan Y."/>
            <person name="Juniper S.K."/>
            <person name="Young C.R."/>
            <person name="Angers B."/>
            <person name="Qian P.Y."/>
        </authorList>
    </citation>
    <scope>NUCLEOTIDE SEQUENCE</scope>
    <source>
        <strain evidence="3">P08H-3</strain>
    </source>
</reference>
<organism evidence="3 4">
    <name type="scientific">Paralvinella palmiformis</name>
    <dbReference type="NCBI Taxonomy" id="53620"/>
    <lineage>
        <taxon>Eukaryota</taxon>
        <taxon>Metazoa</taxon>
        <taxon>Spiralia</taxon>
        <taxon>Lophotrochozoa</taxon>
        <taxon>Annelida</taxon>
        <taxon>Polychaeta</taxon>
        <taxon>Sedentaria</taxon>
        <taxon>Canalipalpata</taxon>
        <taxon>Terebellida</taxon>
        <taxon>Terebelliformia</taxon>
        <taxon>Alvinellidae</taxon>
        <taxon>Paralvinella</taxon>
    </lineage>
</organism>
<dbReference type="InterPro" id="IPR009038">
    <property type="entry name" value="GOLD_dom"/>
</dbReference>
<dbReference type="Pfam" id="PF03765">
    <property type="entry name" value="CRAL_TRIO_N"/>
    <property type="match status" value="1"/>
</dbReference>
<dbReference type="SUPFAM" id="SSF52087">
    <property type="entry name" value="CRAL/TRIO domain"/>
    <property type="match status" value="1"/>
</dbReference>
<evidence type="ECO:0000313" key="4">
    <source>
        <dbReference type="Proteomes" id="UP001208570"/>
    </source>
</evidence>
<dbReference type="InterPro" id="IPR011074">
    <property type="entry name" value="CRAL/TRIO_N_dom"/>
</dbReference>
<dbReference type="PANTHER" id="PTHR23324">
    <property type="entry name" value="SEC14 RELATED PROTEIN"/>
    <property type="match status" value="1"/>
</dbReference>
<dbReference type="SMART" id="SM00516">
    <property type="entry name" value="SEC14"/>
    <property type="match status" value="1"/>
</dbReference>
<dbReference type="Gene3D" id="3.40.525.10">
    <property type="entry name" value="CRAL-TRIO lipid binding domain"/>
    <property type="match status" value="1"/>
</dbReference>
<evidence type="ECO:0000259" key="2">
    <source>
        <dbReference type="PROSITE" id="PS50866"/>
    </source>
</evidence>
<sequence>MSGYVGDLSAEQEESLKQFREKLKDVMQPEFDDYYLLKWLRARKFNVDKAEVMLRKNLQWRKQMDVENILETWTPPEVLTKYYPGGLFGHTKDGLPVWIEPAGSLDPKGLLYSCKKSDIIKYKIQHCEMIQRALKGQSEKFGCRIENIIVICDFEHYGLKHLWRPAIDIFKEVLNMYEPHYPETLRKTYIINANRFFSVLFNIAKPFLSEDTKDKVVLLGANWKQELLKIIDVDQLPVKWGGTAVDENGDICCGSKIGMGGQVPEHYRLPKHHLLDNDKLAKVTVARGSKVELEYTSNLPHSVLTYQFYTESHDIAFGVYRRTVDGKQDVEDMEQIRFTQRVNCHMIQEDGCVQLKEPGTYVVVFDNSFSWINSKKVVYNIQVLPPYDIYNLKRSSSFGSLDDKEVVLSSTRL</sequence>
<feature type="domain" description="CRAL-TRIO" evidence="1">
    <location>
        <begin position="75"/>
        <end position="248"/>
    </location>
</feature>
<dbReference type="InterPro" id="IPR036273">
    <property type="entry name" value="CRAL/TRIO_N_dom_sf"/>
</dbReference>
<dbReference type="InterPro" id="IPR036598">
    <property type="entry name" value="GOLD_dom_sf"/>
</dbReference>
<dbReference type="SMART" id="SM01100">
    <property type="entry name" value="CRAL_TRIO_N"/>
    <property type="match status" value="1"/>
</dbReference>
<dbReference type="Proteomes" id="UP001208570">
    <property type="component" value="Unassembled WGS sequence"/>
</dbReference>
<dbReference type="PRINTS" id="PR00180">
    <property type="entry name" value="CRETINALDHBP"/>
</dbReference>
<protein>
    <recommendedName>
        <fullName evidence="5">SEC14-like protein 2</fullName>
    </recommendedName>
</protein>
<dbReference type="SUPFAM" id="SSF46938">
    <property type="entry name" value="CRAL/TRIO N-terminal domain"/>
    <property type="match status" value="1"/>
</dbReference>
<comment type="caution">
    <text evidence="3">The sequence shown here is derived from an EMBL/GenBank/DDBJ whole genome shotgun (WGS) entry which is preliminary data.</text>
</comment>
<dbReference type="InterPro" id="IPR036865">
    <property type="entry name" value="CRAL-TRIO_dom_sf"/>
</dbReference>
<dbReference type="Gene3D" id="2.60.120.680">
    <property type="entry name" value="GOLD domain"/>
    <property type="match status" value="1"/>
</dbReference>
<dbReference type="InterPro" id="IPR051064">
    <property type="entry name" value="SEC14/CRAL-TRIO_domain"/>
</dbReference>
<dbReference type="CDD" id="cd00170">
    <property type="entry name" value="SEC14"/>
    <property type="match status" value="1"/>
</dbReference>
<evidence type="ECO:0000313" key="3">
    <source>
        <dbReference type="EMBL" id="KAK2166347.1"/>
    </source>
</evidence>
<dbReference type="PANTHER" id="PTHR23324:SF83">
    <property type="entry name" value="SEC14-LIKE PROTEIN 2"/>
    <property type="match status" value="1"/>
</dbReference>
<name>A0AAD9K7Z8_9ANNE</name>
<keyword evidence="4" id="KW-1185">Reference proteome</keyword>
<evidence type="ECO:0000259" key="1">
    <source>
        <dbReference type="PROSITE" id="PS50191"/>
    </source>
</evidence>
<gene>
    <name evidence="3" type="ORF">LSH36_40g22032</name>
</gene>
<dbReference type="GO" id="GO:0005737">
    <property type="term" value="C:cytoplasm"/>
    <property type="evidence" value="ECO:0007669"/>
    <property type="project" value="TreeGrafter"/>
</dbReference>
<dbReference type="PROSITE" id="PS50191">
    <property type="entry name" value="CRAL_TRIO"/>
    <property type="match status" value="1"/>
</dbReference>
<dbReference type="AlphaFoldDB" id="A0AAD9K7Z8"/>
<dbReference type="PROSITE" id="PS50866">
    <property type="entry name" value="GOLD"/>
    <property type="match status" value="1"/>
</dbReference>
<dbReference type="Pfam" id="PF00650">
    <property type="entry name" value="CRAL_TRIO"/>
    <property type="match status" value="1"/>
</dbReference>
<dbReference type="SUPFAM" id="SSF101576">
    <property type="entry name" value="Supernatant protein factor (SPF), C-terminal domain"/>
    <property type="match status" value="1"/>
</dbReference>
<feature type="domain" description="GOLD" evidence="2">
    <location>
        <begin position="278"/>
        <end position="383"/>
    </location>
</feature>